<dbReference type="SUPFAM" id="SSF54909">
    <property type="entry name" value="Dimeric alpha+beta barrel"/>
    <property type="match status" value="1"/>
</dbReference>
<evidence type="ECO:0000313" key="1">
    <source>
        <dbReference type="EMBL" id="GAA1850742.1"/>
    </source>
</evidence>
<gene>
    <name evidence="1" type="ORF">GCM10009836_33330</name>
</gene>
<dbReference type="EMBL" id="BAAAQK010000009">
    <property type="protein sequence ID" value="GAA1850742.1"/>
    <property type="molecule type" value="Genomic_DNA"/>
</dbReference>
<reference evidence="1 2" key="1">
    <citation type="journal article" date="2019" name="Int. J. Syst. Evol. Microbiol.">
        <title>The Global Catalogue of Microorganisms (GCM) 10K type strain sequencing project: providing services to taxonomists for standard genome sequencing and annotation.</title>
        <authorList>
            <consortium name="The Broad Institute Genomics Platform"/>
            <consortium name="The Broad Institute Genome Sequencing Center for Infectious Disease"/>
            <person name="Wu L."/>
            <person name="Ma J."/>
        </authorList>
    </citation>
    <scope>NUCLEOTIDE SEQUENCE [LARGE SCALE GENOMIC DNA]</scope>
    <source>
        <strain evidence="1 2">JCM 16009</strain>
    </source>
</reference>
<dbReference type="RefSeq" id="WP_344417556.1">
    <property type="nucleotide sequence ID" value="NZ_BAAAQK010000009.1"/>
</dbReference>
<proteinExistence type="predicted"/>
<organism evidence="1 2">
    <name type="scientific">Pseudonocardia ailaonensis</name>
    <dbReference type="NCBI Taxonomy" id="367279"/>
    <lineage>
        <taxon>Bacteria</taxon>
        <taxon>Bacillati</taxon>
        <taxon>Actinomycetota</taxon>
        <taxon>Actinomycetes</taxon>
        <taxon>Pseudonocardiales</taxon>
        <taxon>Pseudonocardiaceae</taxon>
        <taxon>Pseudonocardia</taxon>
    </lineage>
</organism>
<evidence type="ECO:0008006" key="3">
    <source>
        <dbReference type="Google" id="ProtNLM"/>
    </source>
</evidence>
<accession>A0ABN2N4E8</accession>
<keyword evidence="2" id="KW-1185">Reference proteome</keyword>
<dbReference type="InterPro" id="IPR011008">
    <property type="entry name" value="Dimeric_a/b-barrel"/>
</dbReference>
<dbReference type="Gene3D" id="3.30.70.100">
    <property type="match status" value="1"/>
</dbReference>
<evidence type="ECO:0000313" key="2">
    <source>
        <dbReference type="Proteomes" id="UP001500449"/>
    </source>
</evidence>
<dbReference type="Proteomes" id="UP001500449">
    <property type="component" value="Unassembled WGS sequence"/>
</dbReference>
<comment type="caution">
    <text evidence="1">The sequence shown here is derived from an EMBL/GenBank/DDBJ whole genome shotgun (WGS) entry which is preliminary data.</text>
</comment>
<sequence>MSGSVQFRRYELKPGALADFLPWWRRIVPVRERIGFALLCAFTLAETNEFVSAWRCAGDITELERRYYADPERRALAAESRVWAVAHAARTTGLPPDSAEVAALVADHPGFTAAVHIGTAETAHPGRLTH</sequence>
<name>A0ABN2N4E8_9PSEU</name>
<protein>
    <recommendedName>
        <fullName evidence="3">NIPSNAP domain-containing protein</fullName>
    </recommendedName>
</protein>